<proteinExistence type="predicted"/>
<dbReference type="OrthoDB" id="1668230at2759"/>
<dbReference type="GO" id="GO:0005524">
    <property type="term" value="F:ATP binding"/>
    <property type="evidence" value="ECO:0007669"/>
    <property type="project" value="InterPro"/>
</dbReference>
<dbReference type="GeneID" id="41970999"/>
<dbReference type="Gene3D" id="1.10.510.10">
    <property type="entry name" value="Transferase(Phosphotransferase) domain 1"/>
    <property type="match status" value="1"/>
</dbReference>
<dbReference type="STRING" id="1093900.A0A507BK00"/>
<dbReference type="PANTHER" id="PTHR44329">
    <property type="entry name" value="SERINE/THREONINE-PROTEIN KINASE TNNI3K-RELATED"/>
    <property type="match status" value="1"/>
</dbReference>
<dbReference type="Pfam" id="PF07714">
    <property type="entry name" value="PK_Tyr_Ser-Thr"/>
    <property type="match status" value="1"/>
</dbReference>
<dbReference type="GO" id="GO:0004674">
    <property type="term" value="F:protein serine/threonine kinase activity"/>
    <property type="evidence" value="ECO:0007669"/>
    <property type="project" value="TreeGrafter"/>
</dbReference>
<dbReference type="PROSITE" id="PS50011">
    <property type="entry name" value="PROTEIN_KINASE_DOM"/>
    <property type="match status" value="1"/>
</dbReference>
<dbReference type="SUPFAM" id="SSF56112">
    <property type="entry name" value="Protein kinase-like (PK-like)"/>
    <property type="match status" value="1"/>
</dbReference>
<organism evidence="3 4">
    <name type="scientific">Thyridium curvatum</name>
    <dbReference type="NCBI Taxonomy" id="1093900"/>
    <lineage>
        <taxon>Eukaryota</taxon>
        <taxon>Fungi</taxon>
        <taxon>Dikarya</taxon>
        <taxon>Ascomycota</taxon>
        <taxon>Pezizomycotina</taxon>
        <taxon>Sordariomycetes</taxon>
        <taxon>Sordariomycetidae</taxon>
        <taxon>Thyridiales</taxon>
        <taxon>Thyridiaceae</taxon>
        <taxon>Thyridium</taxon>
    </lineage>
</organism>
<dbReference type="AlphaFoldDB" id="A0A507BK00"/>
<feature type="region of interest" description="Disordered" evidence="1">
    <location>
        <begin position="1"/>
        <end position="21"/>
    </location>
</feature>
<dbReference type="InterPro" id="IPR001245">
    <property type="entry name" value="Ser-Thr/Tyr_kinase_cat_dom"/>
</dbReference>
<feature type="domain" description="Protein kinase" evidence="2">
    <location>
        <begin position="1"/>
        <end position="251"/>
    </location>
</feature>
<evidence type="ECO:0000256" key="1">
    <source>
        <dbReference type="SAM" id="MobiDB-lite"/>
    </source>
</evidence>
<dbReference type="InterPro" id="IPR011009">
    <property type="entry name" value="Kinase-like_dom_sf"/>
</dbReference>
<dbReference type="RefSeq" id="XP_030998701.1">
    <property type="nucleotide sequence ID" value="XM_031137865.1"/>
</dbReference>
<evidence type="ECO:0000259" key="2">
    <source>
        <dbReference type="PROSITE" id="PS50011"/>
    </source>
</evidence>
<keyword evidence="4" id="KW-1185">Reference proteome</keyword>
<name>A0A507BK00_9PEZI</name>
<dbReference type="EMBL" id="SKBQ01000015">
    <property type="protein sequence ID" value="TPX16990.1"/>
    <property type="molecule type" value="Genomic_DNA"/>
</dbReference>
<dbReference type="InParanoid" id="A0A507BK00"/>
<feature type="compositionally biased region" description="Basic and acidic residues" evidence="1">
    <location>
        <begin position="1"/>
        <end position="14"/>
    </location>
</feature>
<evidence type="ECO:0000313" key="4">
    <source>
        <dbReference type="Proteomes" id="UP000319257"/>
    </source>
</evidence>
<protein>
    <recommendedName>
        <fullName evidence="2">Protein kinase domain-containing protein</fullName>
    </recommendedName>
</protein>
<dbReference type="InterPro" id="IPR051681">
    <property type="entry name" value="Ser/Thr_Kinases-Pseudokinases"/>
</dbReference>
<accession>A0A507BK00</accession>
<evidence type="ECO:0000313" key="3">
    <source>
        <dbReference type="EMBL" id="TPX16990.1"/>
    </source>
</evidence>
<comment type="caution">
    <text evidence="3">The sequence shown here is derived from an EMBL/GenBank/DDBJ whole genome shotgun (WGS) entry which is preliminary data.</text>
</comment>
<dbReference type="InterPro" id="IPR000719">
    <property type="entry name" value="Prot_kinase_dom"/>
</dbReference>
<gene>
    <name evidence="3" type="ORF">E0L32_003552</name>
</gene>
<dbReference type="Proteomes" id="UP000319257">
    <property type="component" value="Unassembled WGS sequence"/>
</dbReference>
<reference evidence="3 4" key="1">
    <citation type="submission" date="2019-06" db="EMBL/GenBank/DDBJ databases">
        <title>Draft genome sequence of the filamentous fungus Phialemoniopsis curvata isolated from diesel fuel.</title>
        <authorList>
            <person name="Varaljay V.A."/>
            <person name="Lyon W.J."/>
            <person name="Crouch A.L."/>
            <person name="Drake C.E."/>
            <person name="Hollomon J.M."/>
            <person name="Nadeau L.J."/>
            <person name="Nunn H.S."/>
            <person name="Stevenson B.S."/>
            <person name="Bojanowski C.L."/>
            <person name="Crookes-Goodson W.J."/>
        </authorList>
    </citation>
    <scope>NUCLEOTIDE SEQUENCE [LARGE SCALE GENOMIC DNA]</scope>
    <source>
        <strain evidence="3 4">D216</strain>
    </source>
</reference>
<sequence>MCIDHSDQQLDPKPRIIGGKRTGQYEPCQDRILREDIIYRHLGQHPRRLQYFGLEQVSPGVHSIRLELAPHGCLRQYIQDSMHNMPSLPIRFQMAVDVAEGLEHVHHRGVYSADLSARNAFLFEGFRIKLGGFGGSILRDPPDRFRLDQCYEGRYTLPPKGREYDEVDILKREIFALGCILYEIMAWKVPFGEVDSEEAEQRYDRGCFPSLVNNPLREVIWDCWAEVFQSADQVLSQLRNIARVALPRPYSVVLLFTAKSFCLGCIQYLVVSAGPGKPD</sequence>